<reference evidence="2 3" key="1">
    <citation type="submission" date="2019-06" db="EMBL/GenBank/DDBJ databases">
        <title>A chromosomal-level reference genome of Carpinus fangiana (Coryloideae, Betulaceae).</title>
        <authorList>
            <person name="Yang X."/>
            <person name="Wang Z."/>
            <person name="Zhang L."/>
            <person name="Hao G."/>
            <person name="Liu J."/>
            <person name="Yang Y."/>
        </authorList>
    </citation>
    <scope>NUCLEOTIDE SEQUENCE [LARGE SCALE GENOMIC DNA]</scope>
    <source>
        <strain evidence="2">Cfa_2016G</strain>
        <tissue evidence="2">Leaf</tissue>
    </source>
</reference>
<name>A0A5N6KYG4_9ROSI</name>
<feature type="compositionally biased region" description="Polar residues" evidence="1">
    <location>
        <begin position="89"/>
        <end position="106"/>
    </location>
</feature>
<dbReference type="GO" id="GO:0004864">
    <property type="term" value="F:protein phosphatase inhibitor activity"/>
    <property type="evidence" value="ECO:0007669"/>
    <property type="project" value="InterPro"/>
</dbReference>
<keyword evidence="3" id="KW-1185">Reference proteome</keyword>
<organism evidence="2 3">
    <name type="scientific">Carpinus fangiana</name>
    <dbReference type="NCBI Taxonomy" id="176857"/>
    <lineage>
        <taxon>Eukaryota</taxon>
        <taxon>Viridiplantae</taxon>
        <taxon>Streptophyta</taxon>
        <taxon>Embryophyta</taxon>
        <taxon>Tracheophyta</taxon>
        <taxon>Spermatophyta</taxon>
        <taxon>Magnoliopsida</taxon>
        <taxon>eudicotyledons</taxon>
        <taxon>Gunneridae</taxon>
        <taxon>Pentapetalae</taxon>
        <taxon>rosids</taxon>
        <taxon>fabids</taxon>
        <taxon>Fagales</taxon>
        <taxon>Betulaceae</taxon>
        <taxon>Carpinus</taxon>
    </lineage>
</organism>
<accession>A0A5N6KYG4</accession>
<feature type="compositionally biased region" description="Basic and acidic residues" evidence="1">
    <location>
        <begin position="129"/>
        <end position="139"/>
    </location>
</feature>
<evidence type="ECO:0000256" key="1">
    <source>
        <dbReference type="SAM" id="MobiDB-lite"/>
    </source>
</evidence>
<dbReference type="PANTHER" id="PTHR12398:SF20">
    <property type="entry name" value="PROTEIN PHOSPHATASE 1 REGULATORY INHIBITOR SUBUNIT 2"/>
    <property type="match status" value="1"/>
</dbReference>
<dbReference type="Proteomes" id="UP000327013">
    <property type="component" value="Unassembled WGS sequence"/>
</dbReference>
<dbReference type="EMBL" id="VIBQ01000017">
    <property type="protein sequence ID" value="KAB8360869.1"/>
    <property type="molecule type" value="Genomic_DNA"/>
</dbReference>
<proteinExistence type="predicted"/>
<feature type="compositionally biased region" description="Polar residues" evidence="1">
    <location>
        <begin position="26"/>
        <end position="36"/>
    </location>
</feature>
<protein>
    <recommendedName>
        <fullName evidence="4">Glc8 protein</fullName>
    </recommendedName>
</protein>
<dbReference type="PANTHER" id="PTHR12398">
    <property type="entry name" value="PROTEIN PHOSPHATASE INHIBITOR"/>
    <property type="match status" value="1"/>
</dbReference>
<feature type="region of interest" description="Disordered" evidence="1">
    <location>
        <begin position="129"/>
        <end position="205"/>
    </location>
</feature>
<feature type="region of interest" description="Disordered" evidence="1">
    <location>
        <begin position="1"/>
        <end position="112"/>
    </location>
</feature>
<dbReference type="InterPro" id="IPR007062">
    <property type="entry name" value="PPI-2"/>
</dbReference>
<feature type="region of interest" description="Disordered" evidence="1">
    <location>
        <begin position="211"/>
        <end position="230"/>
    </location>
</feature>
<dbReference type="GO" id="GO:0009966">
    <property type="term" value="P:regulation of signal transduction"/>
    <property type="evidence" value="ECO:0007669"/>
    <property type="project" value="InterPro"/>
</dbReference>
<evidence type="ECO:0008006" key="4">
    <source>
        <dbReference type="Google" id="ProtNLM"/>
    </source>
</evidence>
<dbReference type="Pfam" id="PF04979">
    <property type="entry name" value="IPP-2"/>
    <property type="match status" value="1"/>
</dbReference>
<dbReference type="AlphaFoldDB" id="A0A5N6KYG4"/>
<evidence type="ECO:0000313" key="3">
    <source>
        <dbReference type="Proteomes" id="UP000327013"/>
    </source>
</evidence>
<sequence length="263" mass="28768">MSRNPDPPNGHAHSSESQHRPKGILKNTNSFQSPSPALSAIPSDPSLPAPENESMSVDDVNPRRPSLPHTASEKEIVAANTRANAGPRRNSSNTHSQPGSRRQSSAMEVDHNASVKFDEVELFQHDQQRGNKMTIDEPKTPFVHGTADPDLGDEDDTIAPDSVGNSGDLLVDELDQRKAKPGPIPDLDLGEPEDNDLPVSGGEKRVVVGENGVEESITGHGEKSEDEMTNAEINKHKRFEELRKEHYRIPPKVLAHAEDEMDE</sequence>
<dbReference type="OrthoDB" id="551302at2759"/>
<comment type="caution">
    <text evidence="2">The sequence shown here is derived from an EMBL/GenBank/DDBJ whole genome shotgun (WGS) entry which is preliminary data.</text>
</comment>
<gene>
    <name evidence="2" type="ORF">FH972_024603</name>
</gene>
<evidence type="ECO:0000313" key="2">
    <source>
        <dbReference type="EMBL" id="KAB8360869.1"/>
    </source>
</evidence>